<evidence type="ECO:0000313" key="1">
    <source>
        <dbReference type="EMBL" id="PHT73033.1"/>
    </source>
</evidence>
<dbReference type="AlphaFoldDB" id="A0A2G2YTH5"/>
<dbReference type="Proteomes" id="UP000222542">
    <property type="component" value="Unassembled WGS sequence"/>
</dbReference>
<organism evidence="1 2">
    <name type="scientific">Capsicum annuum</name>
    <name type="common">Capsicum pepper</name>
    <dbReference type="NCBI Taxonomy" id="4072"/>
    <lineage>
        <taxon>Eukaryota</taxon>
        <taxon>Viridiplantae</taxon>
        <taxon>Streptophyta</taxon>
        <taxon>Embryophyta</taxon>
        <taxon>Tracheophyta</taxon>
        <taxon>Spermatophyta</taxon>
        <taxon>Magnoliopsida</taxon>
        <taxon>eudicotyledons</taxon>
        <taxon>Gunneridae</taxon>
        <taxon>Pentapetalae</taxon>
        <taxon>asterids</taxon>
        <taxon>lamiids</taxon>
        <taxon>Solanales</taxon>
        <taxon>Solanaceae</taxon>
        <taxon>Solanoideae</taxon>
        <taxon>Capsiceae</taxon>
        <taxon>Capsicum</taxon>
    </lineage>
</organism>
<comment type="caution">
    <text evidence="1">The sequence shown here is derived from an EMBL/GenBank/DDBJ whole genome shotgun (WGS) entry which is preliminary data.</text>
</comment>
<reference evidence="1 2" key="2">
    <citation type="journal article" date="2017" name="Genome Biol.">
        <title>New reference genome sequences of hot pepper reveal the massive evolution of plant disease-resistance genes by retroduplication.</title>
        <authorList>
            <person name="Kim S."/>
            <person name="Park J."/>
            <person name="Yeom S.I."/>
            <person name="Kim Y.M."/>
            <person name="Seo E."/>
            <person name="Kim K.T."/>
            <person name="Kim M.S."/>
            <person name="Lee J.M."/>
            <person name="Cheong K."/>
            <person name="Shin H.S."/>
            <person name="Kim S.B."/>
            <person name="Han K."/>
            <person name="Lee J."/>
            <person name="Park M."/>
            <person name="Lee H.A."/>
            <person name="Lee H.Y."/>
            <person name="Lee Y."/>
            <person name="Oh S."/>
            <person name="Lee J.H."/>
            <person name="Choi E."/>
            <person name="Choi E."/>
            <person name="Lee S.E."/>
            <person name="Jeon J."/>
            <person name="Kim H."/>
            <person name="Choi G."/>
            <person name="Song H."/>
            <person name="Lee J."/>
            <person name="Lee S.C."/>
            <person name="Kwon J.K."/>
            <person name="Lee H.Y."/>
            <person name="Koo N."/>
            <person name="Hong Y."/>
            <person name="Kim R.W."/>
            <person name="Kang W.H."/>
            <person name="Huh J.H."/>
            <person name="Kang B.C."/>
            <person name="Yang T.J."/>
            <person name="Lee Y.H."/>
            <person name="Bennetzen J.L."/>
            <person name="Choi D."/>
        </authorList>
    </citation>
    <scope>NUCLEOTIDE SEQUENCE [LARGE SCALE GENOMIC DNA]</scope>
    <source>
        <strain evidence="2">cv. CM334</strain>
    </source>
</reference>
<proteinExistence type="predicted"/>
<reference evidence="1 2" key="1">
    <citation type="journal article" date="2014" name="Nat. Genet.">
        <title>Genome sequence of the hot pepper provides insights into the evolution of pungency in Capsicum species.</title>
        <authorList>
            <person name="Kim S."/>
            <person name="Park M."/>
            <person name="Yeom S.I."/>
            <person name="Kim Y.M."/>
            <person name="Lee J.M."/>
            <person name="Lee H.A."/>
            <person name="Seo E."/>
            <person name="Choi J."/>
            <person name="Cheong K."/>
            <person name="Kim K.T."/>
            <person name="Jung K."/>
            <person name="Lee G.W."/>
            <person name="Oh S.K."/>
            <person name="Bae C."/>
            <person name="Kim S.B."/>
            <person name="Lee H.Y."/>
            <person name="Kim S.Y."/>
            <person name="Kim M.S."/>
            <person name="Kang B.C."/>
            <person name="Jo Y.D."/>
            <person name="Yang H.B."/>
            <person name="Jeong H.J."/>
            <person name="Kang W.H."/>
            <person name="Kwon J.K."/>
            <person name="Shin C."/>
            <person name="Lim J.Y."/>
            <person name="Park J.H."/>
            <person name="Huh J.H."/>
            <person name="Kim J.S."/>
            <person name="Kim B.D."/>
            <person name="Cohen O."/>
            <person name="Paran I."/>
            <person name="Suh M.C."/>
            <person name="Lee S.B."/>
            <person name="Kim Y.K."/>
            <person name="Shin Y."/>
            <person name="Noh S.J."/>
            <person name="Park J."/>
            <person name="Seo Y.S."/>
            <person name="Kwon S.Y."/>
            <person name="Kim H.A."/>
            <person name="Park J.M."/>
            <person name="Kim H.J."/>
            <person name="Choi S.B."/>
            <person name="Bosland P.W."/>
            <person name="Reeves G."/>
            <person name="Jo S.H."/>
            <person name="Lee B.W."/>
            <person name="Cho H.T."/>
            <person name="Choi H.S."/>
            <person name="Lee M.S."/>
            <person name="Yu Y."/>
            <person name="Do Choi Y."/>
            <person name="Park B.S."/>
            <person name="van Deynze A."/>
            <person name="Ashrafi H."/>
            <person name="Hill T."/>
            <person name="Kim W.T."/>
            <person name="Pai H.S."/>
            <person name="Ahn H.K."/>
            <person name="Yeam I."/>
            <person name="Giovannoni J.J."/>
            <person name="Rose J.K."/>
            <person name="Sorensen I."/>
            <person name="Lee S.J."/>
            <person name="Kim R.W."/>
            <person name="Choi I.Y."/>
            <person name="Choi B.S."/>
            <person name="Lim J.S."/>
            <person name="Lee Y.H."/>
            <person name="Choi D."/>
        </authorList>
    </citation>
    <scope>NUCLEOTIDE SEQUENCE [LARGE SCALE GENOMIC DNA]</scope>
    <source>
        <strain evidence="2">cv. CM334</strain>
    </source>
</reference>
<sequence length="105" mass="12125">MLTAGVDKNVIYEDYDEHVQVLLEHTVHQVHEGCRGIGKTKEHDYEIKVNIPSFEGYFWDVTFSDYELMIARSEVYLGEVTGTLKLVKQVIDSGKWILVLDCDFI</sequence>
<dbReference type="Gramene" id="PHT73033">
    <property type="protein sequence ID" value="PHT73033"/>
    <property type="gene ID" value="T459_23818"/>
</dbReference>
<protein>
    <submittedName>
        <fullName evidence="1">Uncharacterized protein</fullName>
    </submittedName>
</protein>
<gene>
    <name evidence="1" type="ORF">T459_23818</name>
</gene>
<dbReference type="EMBL" id="AYRZ02000009">
    <property type="protein sequence ID" value="PHT73033.1"/>
    <property type="molecule type" value="Genomic_DNA"/>
</dbReference>
<accession>A0A2G2YTH5</accession>
<name>A0A2G2YTH5_CAPAN</name>
<evidence type="ECO:0000313" key="2">
    <source>
        <dbReference type="Proteomes" id="UP000222542"/>
    </source>
</evidence>
<keyword evidence="2" id="KW-1185">Reference proteome</keyword>